<keyword evidence="1" id="KW-1133">Transmembrane helix</keyword>
<name>A0A419SIR1_9BACL</name>
<protein>
    <submittedName>
        <fullName evidence="2">Uncharacterized protein</fullName>
    </submittedName>
</protein>
<dbReference type="EMBL" id="MCHY01000008">
    <property type="protein sequence ID" value="RKD23875.1"/>
    <property type="molecule type" value="Genomic_DNA"/>
</dbReference>
<dbReference type="RefSeq" id="WP_120189104.1">
    <property type="nucleotide sequence ID" value="NZ_MCHY01000008.1"/>
</dbReference>
<dbReference type="OrthoDB" id="2456214at2"/>
<dbReference type="Proteomes" id="UP000284219">
    <property type="component" value="Unassembled WGS sequence"/>
</dbReference>
<proteinExistence type="predicted"/>
<feature type="transmembrane region" description="Helical" evidence="1">
    <location>
        <begin position="21"/>
        <end position="54"/>
    </location>
</feature>
<accession>A0A419SIR1</accession>
<evidence type="ECO:0000256" key="1">
    <source>
        <dbReference type="SAM" id="Phobius"/>
    </source>
</evidence>
<keyword evidence="1" id="KW-0472">Membrane</keyword>
<gene>
    <name evidence="2" type="ORF">BEP19_05455</name>
</gene>
<comment type="caution">
    <text evidence="2">The sequence shown here is derived from an EMBL/GenBank/DDBJ whole genome shotgun (WGS) entry which is preliminary data.</text>
</comment>
<organism evidence="2 3">
    <name type="scientific">Ammoniphilus oxalaticus</name>
    <dbReference type="NCBI Taxonomy" id="66863"/>
    <lineage>
        <taxon>Bacteria</taxon>
        <taxon>Bacillati</taxon>
        <taxon>Bacillota</taxon>
        <taxon>Bacilli</taxon>
        <taxon>Bacillales</taxon>
        <taxon>Paenibacillaceae</taxon>
        <taxon>Aneurinibacillus group</taxon>
        <taxon>Ammoniphilus</taxon>
    </lineage>
</organism>
<evidence type="ECO:0000313" key="2">
    <source>
        <dbReference type="EMBL" id="RKD23875.1"/>
    </source>
</evidence>
<keyword evidence="3" id="KW-1185">Reference proteome</keyword>
<reference evidence="2 3" key="1">
    <citation type="submission" date="2016-08" db="EMBL/GenBank/DDBJ databases">
        <title>Novel Firmicute Genomes.</title>
        <authorList>
            <person name="Poppleton D.I."/>
            <person name="Gribaldo S."/>
        </authorList>
    </citation>
    <scope>NUCLEOTIDE SEQUENCE [LARGE SCALE GENOMIC DNA]</scope>
    <source>
        <strain evidence="2 3">RAOx-1</strain>
    </source>
</reference>
<evidence type="ECO:0000313" key="3">
    <source>
        <dbReference type="Proteomes" id="UP000284219"/>
    </source>
</evidence>
<keyword evidence="1" id="KW-0812">Transmembrane</keyword>
<sequence length="59" mass="7102">MKRYKYHPTYMKIKAGIQQIILPLGIFQLIRTLFFPTSFDVVLFLIISFIYIGIELDWF</sequence>
<dbReference type="AlphaFoldDB" id="A0A419SIR1"/>